<dbReference type="InterPro" id="IPR011004">
    <property type="entry name" value="Trimer_LpxA-like_sf"/>
</dbReference>
<dbReference type="Gene3D" id="2.160.10.10">
    <property type="entry name" value="Hexapeptide repeat proteins"/>
    <property type="match status" value="1"/>
</dbReference>
<evidence type="ECO:0000313" key="1">
    <source>
        <dbReference type="EMBL" id="MBM9458382.1"/>
    </source>
</evidence>
<organism evidence="1 2">
    <name type="scientific">Nocardioides faecalis</name>
    <dbReference type="NCBI Taxonomy" id="2803858"/>
    <lineage>
        <taxon>Bacteria</taxon>
        <taxon>Bacillati</taxon>
        <taxon>Actinomycetota</taxon>
        <taxon>Actinomycetes</taxon>
        <taxon>Propionibacteriales</taxon>
        <taxon>Nocardioidaceae</taxon>
        <taxon>Nocardioides</taxon>
    </lineage>
</organism>
<dbReference type="SUPFAM" id="SSF51161">
    <property type="entry name" value="Trimeric LpxA-like enzymes"/>
    <property type="match status" value="1"/>
</dbReference>
<dbReference type="Proteomes" id="UP000663791">
    <property type="component" value="Unassembled WGS sequence"/>
</dbReference>
<protein>
    <recommendedName>
        <fullName evidence="3">Serine acetyltransferase</fullName>
    </recommendedName>
</protein>
<dbReference type="AlphaFoldDB" id="A0A939BUD2"/>
<accession>A0A939BUD2</accession>
<dbReference type="EMBL" id="JAERTX010000001">
    <property type="protein sequence ID" value="MBM9458382.1"/>
    <property type="molecule type" value="Genomic_DNA"/>
</dbReference>
<name>A0A939BUD2_9ACTN</name>
<sequence length="152" mass="16871">MTIYRPILRVLVHTRRVRGLRRISRLMFRLLMVDIPIKVPIGPRVQVYHNWVGVVISSQARIGSNVHIFHNVTIGRRDPYLPEAESPLAPITIEDDVFLCVGCVVLGGAEPLRVGRGTVVGANAVLTQSTGDWEVWAGIPARKIGVRPRPQA</sequence>
<dbReference type="PANTHER" id="PTHR42811">
    <property type="entry name" value="SERINE ACETYLTRANSFERASE"/>
    <property type="match status" value="1"/>
</dbReference>
<gene>
    <name evidence="1" type="ORF">JK386_00520</name>
</gene>
<reference evidence="1" key="1">
    <citation type="submission" date="2021-01" db="EMBL/GenBank/DDBJ databases">
        <title>Novel species in genus Nocardioides.</title>
        <authorList>
            <person name="Zhang G."/>
        </authorList>
    </citation>
    <scope>NUCLEOTIDE SEQUENCE</scope>
    <source>
        <strain evidence="1">Zg-536</strain>
    </source>
</reference>
<comment type="caution">
    <text evidence="1">The sequence shown here is derived from an EMBL/GenBank/DDBJ whole genome shotgun (WGS) entry which is preliminary data.</text>
</comment>
<evidence type="ECO:0008006" key="3">
    <source>
        <dbReference type="Google" id="ProtNLM"/>
    </source>
</evidence>
<evidence type="ECO:0000313" key="2">
    <source>
        <dbReference type="Proteomes" id="UP000663791"/>
    </source>
</evidence>
<dbReference type="RefSeq" id="WP_205289693.1">
    <property type="nucleotide sequence ID" value="NZ_CP074406.1"/>
</dbReference>
<keyword evidence="2" id="KW-1185">Reference proteome</keyword>
<proteinExistence type="predicted"/>